<sequence>MQDMWRANAHIYQHRGICERIHSVTADFYTAMTGLGALLQVYGNSFRMDQYFVVTRIRMCRVRQGGVE</sequence>
<proteinExistence type="predicted"/>
<evidence type="ECO:0000313" key="1">
    <source>
        <dbReference type="EMBL" id="RWR29318.1"/>
    </source>
</evidence>
<dbReference type="EMBL" id="SAUY01000020">
    <property type="protein sequence ID" value="RWR29318.1"/>
    <property type="molecule type" value="Genomic_DNA"/>
</dbReference>
<organism evidence="1 2">
    <name type="scientific">Paenirhodobacter populi</name>
    <dbReference type="NCBI Taxonomy" id="2306993"/>
    <lineage>
        <taxon>Bacteria</taxon>
        <taxon>Pseudomonadati</taxon>
        <taxon>Pseudomonadota</taxon>
        <taxon>Alphaproteobacteria</taxon>
        <taxon>Rhodobacterales</taxon>
        <taxon>Rhodobacter group</taxon>
        <taxon>Paenirhodobacter</taxon>
    </lineage>
</organism>
<gene>
    <name evidence="1" type="ORF">D2T29_14840</name>
</gene>
<name>A0A443K976_9RHOB</name>
<accession>A0A443K976</accession>
<reference evidence="1 2" key="2">
    <citation type="submission" date="2019-01" db="EMBL/GenBank/DDBJ databases">
        <authorList>
            <person name="Li Y."/>
        </authorList>
    </citation>
    <scope>NUCLEOTIDE SEQUENCE [LARGE SCALE GENOMIC DNA]</scope>
    <source>
        <strain evidence="1 2">07D10-4-3</strain>
    </source>
</reference>
<evidence type="ECO:0000313" key="2">
    <source>
        <dbReference type="Proteomes" id="UP000284451"/>
    </source>
</evidence>
<dbReference type="RefSeq" id="WP_128233069.1">
    <property type="nucleotide sequence ID" value="NZ_SAUY01000020.1"/>
</dbReference>
<reference evidence="1 2" key="1">
    <citation type="submission" date="2019-01" db="EMBL/GenBank/DDBJ databases">
        <title>Sinorhodobacter populi sp. nov. isolated from the symptomatic bark tissue of Populus euramericana canker.</title>
        <authorList>
            <person name="Xu G."/>
        </authorList>
    </citation>
    <scope>NUCLEOTIDE SEQUENCE [LARGE SCALE GENOMIC DNA]</scope>
    <source>
        <strain evidence="1 2">07D10-4-3</strain>
    </source>
</reference>
<dbReference type="AlphaFoldDB" id="A0A443K976"/>
<comment type="caution">
    <text evidence="1">The sequence shown here is derived from an EMBL/GenBank/DDBJ whole genome shotgun (WGS) entry which is preliminary data.</text>
</comment>
<protein>
    <submittedName>
        <fullName evidence="1">Uncharacterized protein</fullName>
    </submittedName>
</protein>
<dbReference type="Proteomes" id="UP000284451">
    <property type="component" value="Unassembled WGS sequence"/>
</dbReference>